<proteinExistence type="predicted"/>
<keyword evidence="3" id="KW-1185">Reference proteome</keyword>
<protein>
    <recommendedName>
        <fullName evidence="4">F-box domain-containing protein</fullName>
    </recommendedName>
</protein>
<sequence>MVLLDTKAVVVRHLDSIRVRSVYCDSEPGPAQRRQDLLSTTIVKTLQMNTSSYGLRCSRCGTPIIATFNNQDLVVDPGTRYHSLLHSNLAPLDSDLDVPKSILGEIDSRCRHLDHAIFRLREQLAELEKERRAMARLRGRNKGILSLLRRMPTEILEEIFSWSVPSPADHRRAELSLNTSPWVLTHVSSRWRAVALGLSSLWSVIFLDYTDGLYRNYPLSMVETQLRRTHNSKIQLFFRGGSRFRCPAGPQREMFQLLSQHASRWEVLDVTLTDQLASLLPDLSHNLPSLTRLRISWQRPSNYGNRDSIDCFRTAPGLTDISVHNRHQFTPIAFPARQLTRYNLDASWETHWGILTMCPHLVEAGITIAFDGWALAEHRTVELDHLRSLFVSKAIVLDSLKCSALEEISFPVEVKDGPLVFHAVESLVQRSSCTLRKLSLRGCPYPFILTNFLEQHPSVDTLRIAVVDEGHRASTNDLISELTGDPRVAAGLSSMGFASVDKAVIDYAFLQQLLQCRWYVGLKTCTLLFGVDPSTFPDPKTFAQLQALRDTGLDVTLATGSKAQSHM</sequence>
<evidence type="ECO:0000313" key="3">
    <source>
        <dbReference type="Proteomes" id="UP001221142"/>
    </source>
</evidence>
<evidence type="ECO:0000256" key="1">
    <source>
        <dbReference type="SAM" id="Coils"/>
    </source>
</evidence>
<dbReference type="EMBL" id="JARKIF010000055">
    <property type="protein sequence ID" value="KAJ7606612.1"/>
    <property type="molecule type" value="Genomic_DNA"/>
</dbReference>
<feature type="non-terminal residue" evidence="2">
    <location>
        <position position="567"/>
    </location>
</feature>
<dbReference type="Proteomes" id="UP001221142">
    <property type="component" value="Unassembled WGS sequence"/>
</dbReference>
<keyword evidence="1" id="KW-0175">Coiled coil</keyword>
<accession>A0AAD7B1C2</accession>
<feature type="coiled-coil region" evidence="1">
    <location>
        <begin position="110"/>
        <end position="140"/>
    </location>
</feature>
<evidence type="ECO:0008006" key="4">
    <source>
        <dbReference type="Google" id="ProtNLM"/>
    </source>
</evidence>
<reference evidence="2" key="1">
    <citation type="submission" date="2023-03" db="EMBL/GenBank/DDBJ databases">
        <title>Massive genome expansion in bonnet fungi (Mycena s.s.) driven by repeated elements and novel gene families across ecological guilds.</title>
        <authorList>
            <consortium name="Lawrence Berkeley National Laboratory"/>
            <person name="Harder C.B."/>
            <person name="Miyauchi S."/>
            <person name="Viragh M."/>
            <person name="Kuo A."/>
            <person name="Thoen E."/>
            <person name="Andreopoulos B."/>
            <person name="Lu D."/>
            <person name="Skrede I."/>
            <person name="Drula E."/>
            <person name="Henrissat B."/>
            <person name="Morin E."/>
            <person name="Kohler A."/>
            <person name="Barry K."/>
            <person name="LaButti K."/>
            <person name="Morin E."/>
            <person name="Salamov A."/>
            <person name="Lipzen A."/>
            <person name="Mereny Z."/>
            <person name="Hegedus B."/>
            <person name="Baldrian P."/>
            <person name="Stursova M."/>
            <person name="Weitz H."/>
            <person name="Taylor A."/>
            <person name="Grigoriev I.V."/>
            <person name="Nagy L.G."/>
            <person name="Martin F."/>
            <person name="Kauserud H."/>
        </authorList>
    </citation>
    <scope>NUCLEOTIDE SEQUENCE</scope>
    <source>
        <strain evidence="2">9284</strain>
    </source>
</reference>
<gene>
    <name evidence="2" type="ORF">FB45DRAFT_807495</name>
</gene>
<organism evidence="2 3">
    <name type="scientific">Roridomyces roridus</name>
    <dbReference type="NCBI Taxonomy" id="1738132"/>
    <lineage>
        <taxon>Eukaryota</taxon>
        <taxon>Fungi</taxon>
        <taxon>Dikarya</taxon>
        <taxon>Basidiomycota</taxon>
        <taxon>Agaricomycotina</taxon>
        <taxon>Agaricomycetes</taxon>
        <taxon>Agaricomycetidae</taxon>
        <taxon>Agaricales</taxon>
        <taxon>Marasmiineae</taxon>
        <taxon>Mycenaceae</taxon>
        <taxon>Roridomyces</taxon>
    </lineage>
</organism>
<evidence type="ECO:0000313" key="2">
    <source>
        <dbReference type="EMBL" id="KAJ7606612.1"/>
    </source>
</evidence>
<dbReference type="AlphaFoldDB" id="A0AAD7B1C2"/>
<comment type="caution">
    <text evidence="2">The sequence shown here is derived from an EMBL/GenBank/DDBJ whole genome shotgun (WGS) entry which is preliminary data.</text>
</comment>
<dbReference type="SUPFAM" id="SSF52047">
    <property type="entry name" value="RNI-like"/>
    <property type="match status" value="1"/>
</dbReference>
<name>A0AAD7B1C2_9AGAR</name>